<gene>
    <name evidence="1" type="ORF">DLK05_05590</name>
</gene>
<comment type="caution">
    <text evidence="1">The sequence shown here is derived from an EMBL/GenBank/DDBJ whole genome shotgun (WGS) entry which is preliminary data.</text>
</comment>
<evidence type="ECO:0000313" key="2">
    <source>
        <dbReference type="Proteomes" id="UP000282985"/>
    </source>
</evidence>
<organism evidence="1 2">
    <name type="scientific">Ancylomarina longa</name>
    <dbReference type="NCBI Taxonomy" id="2487017"/>
    <lineage>
        <taxon>Bacteria</taxon>
        <taxon>Pseudomonadati</taxon>
        <taxon>Bacteroidota</taxon>
        <taxon>Bacteroidia</taxon>
        <taxon>Marinilabiliales</taxon>
        <taxon>Marinifilaceae</taxon>
        <taxon>Ancylomarina</taxon>
    </lineage>
</organism>
<accession>A0A434AWR3</accession>
<reference evidence="1 2" key="1">
    <citation type="submission" date="2018-11" db="EMBL/GenBank/DDBJ databases">
        <title>Parancylomarina longa gen. nov., sp. nov., isolated from sediments of southern Okinawa.</title>
        <authorList>
            <person name="Fu T."/>
        </authorList>
    </citation>
    <scope>NUCLEOTIDE SEQUENCE [LARGE SCALE GENOMIC DNA]</scope>
    <source>
        <strain evidence="1 2">T3-2 S1-C</strain>
    </source>
</reference>
<proteinExistence type="predicted"/>
<dbReference type="AlphaFoldDB" id="A0A434AWR3"/>
<protein>
    <submittedName>
        <fullName evidence="1">Uncharacterized protein</fullName>
    </submittedName>
</protein>
<dbReference type="Proteomes" id="UP000282985">
    <property type="component" value="Unassembled WGS sequence"/>
</dbReference>
<evidence type="ECO:0000313" key="1">
    <source>
        <dbReference type="EMBL" id="RUT78955.1"/>
    </source>
</evidence>
<keyword evidence="2" id="KW-1185">Reference proteome</keyword>
<dbReference type="EMBL" id="RJJX01000005">
    <property type="protein sequence ID" value="RUT78955.1"/>
    <property type="molecule type" value="Genomic_DNA"/>
</dbReference>
<name>A0A434AWR3_9BACT</name>
<sequence>MLDLILGKALLLFVWFSLLFKDGNLSLLLEQTLKRGMQDVFLFHKNACAFQQGLFISDEKLDSAKANK</sequence>